<proteinExistence type="inferred from homology"/>
<dbReference type="GO" id="GO:0051373">
    <property type="term" value="F:FATZ binding"/>
    <property type="evidence" value="ECO:0000318"/>
    <property type="project" value="GO_Central"/>
</dbReference>
<dbReference type="OMA" id="DYSPESN"/>
<evidence type="ECO:0000313" key="5">
    <source>
        <dbReference type="Xenbase" id="XB-GENE-17330784"/>
    </source>
</evidence>
<dbReference type="GO" id="GO:0031433">
    <property type="term" value="F:telethonin binding"/>
    <property type="evidence" value="ECO:0000318"/>
    <property type="project" value="GO_Central"/>
</dbReference>
<dbReference type="GeneID" id="108710824"/>
<sequence length="272" mass="30382">MNPSPLDTMRGPKAKAAAIVRELTGQAPQLDGQLDLGKKVSVPQDLMLEELNLKRNRGSCMYLERQKRVQRYTFEYPPHQINAGSNMNLIQSVQTANGDHTTANEGMHRGERFHSEILIPRGDSKTPPNVPKKTAKVLQMKMCLNPGAIAPGYSAPWKEIPYEKFNSTAIPKSYISPWVEEQNVETMVSVTESLPEPPKTPLNVTYHSFNSTPIPFGSLSVLDNTNAPTMFEELQAQIEEATSGLELMCQRPSFNRTPRGWAMKFIPETADL</sequence>
<organism evidence="3 4">
    <name type="scientific">Xenopus laevis</name>
    <name type="common">African clawed frog</name>
    <dbReference type="NCBI Taxonomy" id="8355"/>
    <lineage>
        <taxon>Eukaryota</taxon>
        <taxon>Metazoa</taxon>
        <taxon>Chordata</taxon>
        <taxon>Craniata</taxon>
        <taxon>Vertebrata</taxon>
        <taxon>Euteleostomi</taxon>
        <taxon>Amphibia</taxon>
        <taxon>Batrachia</taxon>
        <taxon>Anura</taxon>
        <taxon>Pipoidea</taxon>
        <taxon>Pipidae</taxon>
        <taxon>Xenopodinae</taxon>
        <taxon>Xenopus</taxon>
        <taxon>Xenopus</taxon>
    </lineage>
</organism>
<dbReference type="Pfam" id="PF05556">
    <property type="entry name" value="Calsarcin"/>
    <property type="match status" value="1"/>
</dbReference>
<dbReference type="RefSeq" id="XP_018107484.1">
    <property type="nucleotide sequence ID" value="XM_018251995.2"/>
</dbReference>
<evidence type="ECO:0000256" key="2">
    <source>
        <dbReference type="ARBA" id="ARBA00022553"/>
    </source>
</evidence>
<dbReference type="AGR" id="Xenbase:XB-GENE-17330784"/>
<dbReference type="GO" id="GO:0030018">
    <property type="term" value="C:Z disc"/>
    <property type="evidence" value="ECO:0000318"/>
    <property type="project" value="GO_Central"/>
</dbReference>
<dbReference type="PaxDb" id="8355-A0A1L8GWR9"/>
<name>A0A1L8GWR9_XENLA</name>
<dbReference type="OrthoDB" id="9887337at2759"/>
<dbReference type="GO" id="GO:0015629">
    <property type="term" value="C:actin cytoskeleton"/>
    <property type="evidence" value="ECO:0000318"/>
    <property type="project" value="GO_Central"/>
</dbReference>
<dbReference type="PANTHER" id="PTHR15941:SF15">
    <property type="entry name" value="MYOZENIN-3"/>
    <property type="match status" value="1"/>
</dbReference>
<keyword evidence="2" id="KW-0597">Phosphoprotein</keyword>
<protein>
    <submittedName>
        <fullName evidence="4">Myozenin-3</fullName>
    </submittedName>
</protein>
<dbReference type="KEGG" id="xla:108710824"/>
<dbReference type="InterPro" id="IPR008438">
    <property type="entry name" value="MYOZ"/>
</dbReference>
<evidence type="ECO:0000313" key="4">
    <source>
        <dbReference type="RefSeq" id="XP_018107484.1"/>
    </source>
</evidence>
<dbReference type="PANTHER" id="PTHR15941">
    <property type="entry name" value="MYOZENIN"/>
    <property type="match status" value="1"/>
</dbReference>
<gene>
    <name evidence="4 5" type="primary">myoz3.L</name>
</gene>
<dbReference type="Xenbase" id="XB-GENE-17330784">
    <property type="gene designation" value="myoz3.L"/>
</dbReference>
<accession>A0A1L8GWR9</accession>
<dbReference type="GO" id="GO:0003779">
    <property type="term" value="F:actin binding"/>
    <property type="evidence" value="ECO:0000318"/>
    <property type="project" value="GO_Central"/>
</dbReference>
<evidence type="ECO:0000256" key="1">
    <source>
        <dbReference type="ARBA" id="ARBA00009126"/>
    </source>
</evidence>
<keyword evidence="3" id="KW-1185">Reference proteome</keyword>
<dbReference type="Bgee" id="108710824">
    <property type="expression patterns" value="Expressed in muscle tissue and 3 other cell types or tissues"/>
</dbReference>
<evidence type="ECO:0000313" key="3">
    <source>
        <dbReference type="Proteomes" id="UP000186698"/>
    </source>
</evidence>
<dbReference type="STRING" id="8355.A0A1L8GWR9"/>
<dbReference type="CTD" id="108710824"/>
<reference evidence="4" key="1">
    <citation type="submission" date="2025-08" db="UniProtKB">
        <authorList>
            <consortium name="RefSeq"/>
        </authorList>
    </citation>
    <scope>IDENTIFICATION</scope>
    <source>
        <strain evidence="4">J_2021</strain>
        <tissue evidence="4">Erythrocytes</tissue>
    </source>
</reference>
<comment type="similarity">
    <text evidence="1">Belongs to the myozenin family.</text>
</comment>
<dbReference type="AlphaFoldDB" id="A0A1L8GWR9"/>
<dbReference type="Proteomes" id="UP000186698">
    <property type="component" value="Chromosome 3L"/>
</dbReference>